<evidence type="ECO:0000313" key="2">
    <source>
        <dbReference type="Proteomes" id="UP000286931"/>
    </source>
</evidence>
<proteinExistence type="predicted"/>
<keyword evidence="2" id="KW-1185">Reference proteome</keyword>
<protein>
    <recommendedName>
        <fullName evidence="3">HEAT repeat-containing protein</fullName>
    </recommendedName>
</protein>
<sequence>MIDEHACVRAVASGAAARFGPERAAIFDAVRADRDGSTARLLLGLADTGPVDARLRAIELLRDLVLFGQTWPAVAERAWSWLTDAEPAVRVAAARLFVATAEVGTVAAWLPEAADPDVRVAGTIALLGRGREFDDSAMILTEDADPAVRVTAALVLLGDRDLPWAWRRALCAAILADLGDAVRRLRRDGGPMDVRVGSVWAWRLLGDAEECHRIVRSLSAAEERDGRWVGVDMAATAIRLWRTGPTELLPALAGVAEEADAAADDALRTESLRVLRLSRDMWRAAAGHWVGRSDGVERRLADELGSPGALLPLSDLAAVFAARRLPDGRAEADAWLAEQPVEPDSSERRVARTLMGLVAHGGLTERQARQAMCLFEREGPRKYEVAGVLWRHLGPTDAEFTARLVIEMSAVAGDQYVGELALRVLADMGGHAAGALPRLTALIDDHARLPAHVGDDEAEIAFDETRRAQLVGVRDRIATAIP</sequence>
<evidence type="ECO:0008006" key="3">
    <source>
        <dbReference type="Google" id="ProtNLM"/>
    </source>
</evidence>
<evidence type="ECO:0000313" key="1">
    <source>
        <dbReference type="EMBL" id="GCE01917.1"/>
    </source>
</evidence>
<organism evidence="1 2">
    <name type="scientific">Embleya hyalina</name>
    <dbReference type="NCBI Taxonomy" id="516124"/>
    <lineage>
        <taxon>Bacteria</taxon>
        <taxon>Bacillati</taxon>
        <taxon>Actinomycetota</taxon>
        <taxon>Actinomycetes</taxon>
        <taxon>Kitasatosporales</taxon>
        <taxon>Streptomycetaceae</taxon>
        <taxon>Embleya</taxon>
    </lineage>
</organism>
<dbReference type="OrthoDB" id="3845975at2"/>
<name>A0A401Z4Z6_9ACTN</name>
<comment type="caution">
    <text evidence="1">The sequence shown here is derived from an EMBL/GenBank/DDBJ whole genome shotgun (WGS) entry which is preliminary data.</text>
</comment>
<accession>A0A401Z4Z6</accession>
<gene>
    <name evidence="1" type="ORF">EHYA_09692</name>
</gene>
<dbReference type="AlphaFoldDB" id="A0A401Z4Z6"/>
<dbReference type="Proteomes" id="UP000286931">
    <property type="component" value="Unassembled WGS sequence"/>
</dbReference>
<dbReference type="RefSeq" id="WP_126643483.1">
    <property type="nucleotide sequence ID" value="NZ_BIFH01000054.1"/>
</dbReference>
<dbReference type="EMBL" id="BIFH01000054">
    <property type="protein sequence ID" value="GCE01917.1"/>
    <property type="molecule type" value="Genomic_DNA"/>
</dbReference>
<reference evidence="1 2" key="1">
    <citation type="submission" date="2018-12" db="EMBL/GenBank/DDBJ databases">
        <title>Draft genome sequence of Embleya hyalina NBRC 13850T.</title>
        <authorList>
            <person name="Komaki H."/>
            <person name="Hosoyama A."/>
            <person name="Kimura A."/>
            <person name="Ichikawa N."/>
            <person name="Tamura T."/>
        </authorList>
    </citation>
    <scope>NUCLEOTIDE SEQUENCE [LARGE SCALE GENOMIC DNA]</scope>
    <source>
        <strain evidence="1 2">NBRC 13850</strain>
    </source>
</reference>